<evidence type="ECO:0000259" key="1">
    <source>
        <dbReference type="PROSITE" id="PS50943"/>
    </source>
</evidence>
<dbReference type="GO" id="GO:0003677">
    <property type="term" value="F:DNA binding"/>
    <property type="evidence" value="ECO:0007669"/>
    <property type="project" value="InterPro"/>
</dbReference>
<organism evidence="2">
    <name type="scientific">Muribaculaceae bacterium Z82</name>
    <dbReference type="NCBI Taxonomy" id="2304548"/>
    <lineage>
        <taxon>Bacteria</taxon>
        <taxon>Pseudomonadati</taxon>
        <taxon>Bacteroidota</taxon>
        <taxon>Bacteroidia</taxon>
        <taxon>Bacteroidales</taxon>
        <taxon>Muribaculaceae</taxon>
    </lineage>
</organism>
<proteinExistence type="predicted"/>
<feature type="domain" description="HTH cro/C1-type" evidence="1">
    <location>
        <begin position="4"/>
        <end position="34"/>
    </location>
</feature>
<dbReference type="InterPro" id="IPR001387">
    <property type="entry name" value="Cro/C1-type_HTH"/>
</dbReference>
<sequence>MKRIKYLRQERGLSQRALGERARVDASYICNAESRGLKLYPSQEGRIAEALGWEGDPAELFEEIEVR</sequence>
<dbReference type="CDD" id="cd00093">
    <property type="entry name" value="HTH_XRE"/>
    <property type="match status" value="1"/>
</dbReference>
<reference evidence="2" key="1">
    <citation type="submission" date="2018-08" db="EMBL/GenBank/DDBJ databases">
        <title>Murine metabolic-syndrome-specific gut microbial biobank.</title>
        <authorList>
            <person name="Liu C."/>
        </authorList>
    </citation>
    <scope>NUCLEOTIDE SEQUENCE [LARGE SCALE GENOMIC DNA]</scope>
    <source>
        <strain evidence="2">Z82</strain>
    </source>
</reference>
<comment type="caution">
    <text evidence="2">The sequence shown here is derived from an EMBL/GenBank/DDBJ whole genome shotgun (WGS) entry which is preliminary data.</text>
</comment>
<accession>A0A7C9NS01</accession>
<dbReference type="Gene3D" id="1.10.260.40">
    <property type="entry name" value="lambda repressor-like DNA-binding domains"/>
    <property type="match status" value="1"/>
</dbReference>
<dbReference type="PROSITE" id="PS50943">
    <property type="entry name" value="HTH_CROC1"/>
    <property type="match status" value="1"/>
</dbReference>
<evidence type="ECO:0000313" key="2">
    <source>
        <dbReference type="EMBL" id="NBI33769.1"/>
    </source>
</evidence>
<gene>
    <name evidence="2" type="ORF">D1639_01700</name>
</gene>
<name>A0A7C9NS01_9BACT</name>
<dbReference type="AlphaFoldDB" id="A0A7C9NS01"/>
<dbReference type="InterPro" id="IPR010982">
    <property type="entry name" value="Lambda_DNA-bd_dom_sf"/>
</dbReference>
<protein>
    <submittedName>
        <fullName evidence="2">XRE family transcriptional regulator</fullName>
    </submittedName>
</protein>
<dbReference type="SUPFAM" id="SSF47413">
    <property type="entry name" value="lambda repressor-like DNA-binding domains"/>
    <property type="match status" value="1"/>
</dbReference>
<dbReference type="EMBL" id="QWKH01000006">
    <property type="protein sequence ID" value="NBI33769.1"/>
    <property type="molecule type" value="Genomic_DNA"/>
</dbReference>